<dbReference type="GO" id="GO:0004519">
    <property type="term" value="F:endonuclease activity"/>
    <property type="evidence" value="ECO:0007669"/>
    <property type="project" value="UniProtKB-KW"/>
</dbReference>
<organism evidence="1">
    <name type="scientific">Thomasclavelia ramosa</name>
    <dbReference type="NCBI Taxonomy" id="1547"/>
    <lineage>
        <taxon>Bacteria</taxon>
        <taxon>Bacillati</taxon>
        <taxon>Bacillota</taxon>
        <taxon>Erysipelotrichia</taxon>
        <taxon>Erysipelotrichales</taxon>
        <taxon>Coprobacillaceae</taxon>
        <taxon>Thomasclavelia</taxon>
    </lineage>
</organism>
<dbReference type="RefSeq" id="WP_156635233.1">
    <property type="nucleotide sequence ID" value="NZ_CACRTL010000015.1"/>
</dbReference>
<dbReference type="AlphaFoldDB" id="A0A6N2Y9K1"/>
<dbReference type="Pfam" id="PF09561">
    <property type="entry name" value="RE_HpaII"/>
    <property type="match status" value="1"/>
</dbReference>
<dbReference type="EMBL" id="CACRTL010000015">
    <property type="protein sequence ID" value="VYT63481.1"/>
    <property type="molecule type" value="Genomic_DNA"/>
</dbReference>
<keyword evidence="1" id="KW-0378">Hydrolase</keyword>
<name>A0A6N2Y9K1_9FIRM</name>
<keyword evidence="1" id="KW-0255">Endonuclease</keyword>
<gene>
    <name evidence="1" type="ORF">CRLFYP8_01760</name>
</gene>
<sequence length="385" mass="43460">MTLSGNKGEWSEIYIFLKLLHDGKVYAADKDMNRLATVYLNILKILREETPGFLYEYNTGNPITIDLNGSNVGPDVPLTDIENIKNELWHLFVTTPTGTISSAQIETFLNSIHINKLKSPPSANGNFFGGTEDIVLQVSDYRTSIISNVGFSCKSEFAHKATLFNASKDNTNFRFELLNMNDGIMDTVNNLFTQKRKKDGTIKNNIAVGERMKELKRNGIEIEFDRQLVENATRNVVLSGGVEMPKIIATILKYYYWENNGESAHSSFSEAIDYLVANNPAKYEFSDIESIYRAKVGKLLYDMFTGMRLSKTWDGRSNVTGGYIVAKSDGDVLAYHTTLADEFKDFLVEKLGLETPSSSRHNAMQICKENGRYFINFNLQVRFKG</sequence>
<protein>
    <submittedName>
        <fullName evidence="1">HpaII restriction endonuclease</fullName>
    </submittedName>
</protein>
<reference evidence="1" key="1">
    <citation type="submission" date="2019-11" db="EMBL/GenBank/DDBJ databases">
        <authorList>
            <person name="Feng L."/>
        </authorList>
    </citation>
    <scope>NUCLEOTIDE SEQUENCE</scope>
    <source>
        <strain evidence="1">CramosumLFYP8</strain>
    </source>
</reference>
<proteinExistence type="predicted"/>
<dbReference type="InterPro" id="IPR019062">
    <property type="entry name" value="Restrct_endonuc_II_HpaII"/>
</dbReference>
<evidence type="ECO:0000313" key="1">
    <source>
        <dbReference type="EMBL" id="VYT63481.1"/>
    </source>
</evidence>
<keyword evidence="1" id="KW-0540">Nuclease</keyword>
<accession>A0A6N2Y9K1</accession>